<feature type="chain" id="PRO_5034014680" description="Salivary secreted protein" evidence="1">
    <location>
        <begin position="25"/>
        <end position="314"/>
    </location>
</feature>
<accession>A0A8D9FDZ1</accession>
<dbReference type="AlphaFoldDB" id="A0A8D9FDZ1"/>
<evidence type="ECO:0008006" key="3">
    <source>
        <dbReference type="Google" id="ProtNLM"/>
    </source>
</evidence>
<keyword evidence="1" id="KW-0732">Signal</keyword>
<name>A0A8D9FDZ1_9HEMI</name>
<organism evidence="2">
    <name type="scientific">Cacopsylla melanoneura</name>
    <dbReference type="NCBI Taxonomy" id="428564"/>
    <lineage>
        <taxon>Eukaryota</taxon>
        <taxon>Metazoa</taxon>
        <taxon>Ecdysozoa</taxon>
        <taxon>Arthropoda</taxon>
        <taxon>Hexapoda</taxon>
        <taxon>Insecta</taxon>
        <taxon>Pterygota</taxon>
        <taxon>Neoptera</taxon>
        <taxon>Paraneoptera</taxon>
        <taxon>Hemiptera</taxon>
        <taxon>Sternorrhyncha</taxon>
        <taxon>Psylloidea</taxon>
        <taxon>Psyllidae</taxon>
        <taxon>Psyllinae</taxon>
        <taxon>Cacopsylla</taxon>
    </lineage>
</organism>
<evidence type="ECO:0000256" key="1">
    <source>
        <dbReference type="SAM" id="SignalP"/>
    </source>
</evidence>
<protein>
    <recommendedName>
        <fullName evidence="3">Salivary secreted protein</fullName>
    </recommendedName>
</protein>
<evidence type="ECO:0000313" key="2">
    <source>
        <dbReference type="EMBL" id="CAG6786044.1"/>
    </source>
</evidence>
<dbReference type="EMBL" id="HBUF01646616">
    <property type="protein sequence ID" value="CAG6786044.1"/>
    <property type="molecule type" value="Transcribed_RNA"/>
</dbReference>
<sequence length="314" mass="33461">MTARLFISPSRQLIFLALHYLVFTRQLVTLQTTPGDNSNAKSVSPLEGPKNMVNPDQVKAVIDGENSLTNKVLTNGMSTLDALQKGASSTVNNLGWFTTSLLSNIMKVLSNTMEAVKDVGSNTLNAGVRVGMNTASVAGGAVRSVLGYAKAGTHVVGGQLNNTSLYFKNISKNPDSVHLIPQTITSKLPSIDSAKVVYNATLSSAGTVGWLITDTFADIDQILENTVELLDNLLDTTVDTGYKLGENGVELTQNVVGGGYNLVENGVASAGVQMEGLSKSFKDRLRPQQLVDVPLTETQKPALRTIKIKANPKK</sequence>
<feature type="signal peptide" evidence="1">
    <location>
        <begin position="1"/>
        <end position="24"/>
    </location>
</feature>
<reference evidence="2" key="1">
    <citation type="submission" date="2021-05" db="EMBL/GenBank/DDBJ databases">
        <authorList>
            <person name="Alioto T."/>
            <person name="Alioto T."/>
            <person name="Gomez Garrido J."/>
        </authorList>
    </citation>
    <scope>NUCLEOTIDE SEQUENCE</scope>
</reference>
<proteinExistence type="predicted"/>